<dbReference type="RefSeq" id="WP_106144297.1">
    <property type="nucleotide sequence ID" value="NZ_PVYX01000001.1"/>
</dbReference>
<gene>
    <name evidence="6" type="ORF">CLV81_1404</name>
</gene>
<evidence type="ECO:0000256" key="2">
    <source>
        <dbReference type="ARBA" id="ARBA00023082"/>
    </source>
</evidence>
<dbReference type="InterPro" id="IPR014284">
    <property type="entry name" value="RNA_pol_sigma-70_dom"/>
</dbReference>
<dbReference type="EMBL" id="PVYX01000001">
    <property type="protein sequence ID" value="PRX57400.1"/>
    <property type="molecule type" value="Genomic_DNA"/>
</dbReference>
<dbReference type="GO" id="GO:0006352">
    <property type="term" value="P:DNA-templated transcription initiation"/>
    <property type="evidence" value="ECO:0007669"/>
    <property type="project" value="InterPro"/>
</dbReference>
<dbReference type="Proteomes" id="UP000237640">
    <property type="component" value="Unassembled WGS sequence"/>
</dbReference>
<keyword evidence="4" id="KW-0804">Transcription</keyword>
<dbReference type="AlphaFoldDB" id="A0A2T0MII8"/>
<dbReference type="NCBIfam" id="TIGR02937">
    <property type="entry name" value="sigma70-ECF"/>
    <property type="match status" value="1"/>
</dbReference>
<organism evidence="6 7">
    <name type="scientific">Flagellimonas meridianipacifica</name>
    <dbReference type="NCBI Taxonomy" id="1080225"/>
    <lineage>
        <taxon>Bacteria</taxon>
        <taxon>Pseudomonadati</taxon>
        <taxon>Bacteroidota</taxon>
        <taxon>Flavobacteriia</taxon>
        <taxon>Flavobacteriales</taxon>
        <taxon>Flavobacteriaceae</taxon>
        <taxon>Flagellimonas</taxon>
    </lineage>
</organism>
<keyword evidence="3" id="KW-0238">DNA-binding</keyword>
<evidence type="ECO:0000256" key="1">
    <source>
        <dbReference type="ARBA" id="ARBA00023015"/>
    </source>
</evidence>
<dbReference type="Gene3D" id="1.10.1740.10">
    <property type="match status" value="1"/>
</dbReference>
<reference evidence="6 7" key="1">
    <citation type="submission" date="2018-03" db="EMBL/GenBank/DDBJ databases">
        <title>Genomic Encyclopedia of Archaeal and Bacterial Type Strains, Phase II (KMG-II): from individual species to whole genera.</title>
        <authorList>
            <person name="Goeker M."/>
        </authorList>
    </citation>
    <scope>NUCLEOTIDE SEQUENCE [LARGE SCALE GENOMIC DNA]</scope>
    <source>
        <strain evidence="6 7">DSM 25027</strain>
    </source>
</reference>
<name>A0A2T0MII8_9FLAO</name>
<dbReference type="InterPro" id="IPR039425">
    <property type="entry name" value="RNA_pol_sigma-70-like"/>
</dbReference>
<evidence type="ECO:0000313" key="6">
    <source>
        <dbReference type="EMBL" id="PRX57400.1"/>
    </source>
</evidence>
<dbReference type="PANTHER" id="PTHR43133">
    <property type="entry name" value="RNA POLYMERASE ECF-TYPE SIGMA FACTO"/>
    <property type="match status" value="1"/>
</dbReference>
<dbReference type="InterPro" id="IPR013325">
    <property type="entry name" value="RNA_pol_sigma_r2"/>
</dbReference>
<dbReference type="GO" id="GO:0016987">
    <property type="term" value="F:sigma factor activity"/>
    <property type="evidence" value="ECO:0007669"/>
    <property type="project" value="UniProtKB-KW"/>
</dbReference>
<protein>
    <submittedName>
        <fullName evidence="6">RNA polymerase sigma-70 factor (ECF subfamily)</fullName>
    </submittedName>
</protein>
<feature type="domain" description="RNA polymerase sigma-70 region 2" evidence="5">
    <location>
        <begin position="12"/>
        <end position="75"/>
    </location>
</feature>
<evidence type="ECO:0000313" key="7">
    <source>
        <dbReference type="Proteomes" id="UP000237640"/>
    </source>
</evidence>
<evidence type="ECO:0000256" key="3">
    <source>
        <dbReference type="ARBA" id="ARBA00023125"/>
    </source>
</evidence>
<dbReference type="Pfam" id="PF04542">
    <property type="entry name" value="Sigma70_r2"/>
    <property type="match status" value="1"/>
</dbReference>
<evidence type="ECO:0000259" key="5">
    <source>
        <dbReference type="Pfam" id="PF04542"/>
    </source>
</evidence>
<sequence length="274" mass="32491">MTDNFNSDFFKLRDQLKSFLFRLLTNLEDVEDIMQTTYVKVHDNIDSFKKDSSFKTWVFSIAYNTAKNHLARQKRWDERAQDYGAEINRPPSDYWDKFEQVFQTTPDKQYETKEHIAYCFNCIVKTLVLEQQVCLWLKEVYQFKISEILEITQLTEGKAKHAIANARKHMNRIFDERCALVNKKGHCTQCTTLTSILNHKQKEHIEKARNKYLKYEEANNQEHLLNVRMKLTQSIDPLNSPNTLMNTFMLESLETWTAEGKKKNILKNPSEKVF</sequence>
<comment type="caution">
    <text evidence="6">The sequence shown here is derived from an EMBL/GenBank/DDBJ whole genome shotgun (WGS) entry which is preliminary data.</text>
</comment>
<dbReference type="PANTHER" id="PTHR43133:SF8">
    <property type="entry name" value="RNA POLYMERASE SIGMA FACTOR HI_1459-RELATED"/>
    <property type="match status" value="1"/>
</dbReference>
<keyword evidence="1" id="KW-0805">Transcription regulation</keyword>
<dbReference type="OrthoDB" id="9795666at2"/>
<evidence type="ECO:0000256" key="4">
    <source>
        <dbReference type="ARBA" id="ARBA00023163"/>
    </source>
</evidence>
<dbReference type="GO" id="GO:0003677">
    <property type="term" value="F:DNA binding"/>
    <property type="evidence" value="ECO:0007669"/>
    <property type="project" value="UniProtKB-KW"/>
</dbReference>
<proteinExistence type="predicted"/>
<keyword evidence="7" id="KW-1185">Reference proteome</keyword>
<accession>A0A2T0MII8</accession>
<dbReference type="InterPro" id="IPR007627">
    <property type="entry name" value="RNA_pol_sigma70_r2"/>
</dbReference>
<keyword evidence="2" id="KW-0731">Sigma factor</keyword>
<dbReference type="SUPFAM" id="SSF88946">
    <property type="entry name" value="Sigma2 domain of RNA polymerase sigma factors"/>
    <property type="match status" value="1"/>
</dbReference>